<dbReference type="EMBL" id="CM047591">
    <property type="protein sequence ID" value="KAI9919097.1"/>
    <property type="molecule type" value="Genomic_DNA"/>
</dbReference>
<evidence type="ECO:0000313" key="1">
    <source>
        <dbReference type="EMBL" id="KAI9919097.1"/>
    </source>
</evidence>
<organism evidence="1 2">
    <name type="scientific">Peronosclerospora sorghi</name>
    <dbReference type="NCBI Taxonomy" id="230839"/>
    <lineage>
        <taxon>Eukaryota</taxon>
        <taxon>Sar</taxon>
        <taxon>Stramenopiles</taxon>
        <taxon>Oomycota</taxon>
        <taxon>Peronosporomycetes</taxon>
        <taxon>Peronosporales</taxon>
        <taxon>Peronosporaceae</taxon>
        <taxon>Peronosclerospora</taxon>
    </lineage>
</organism>
<sequence length="438" mass="50383">MLIIKFVVPFFDRHIAENTVKLITTLLETVCALWQDKIIAITTDGENTNTGWRNGVVDRLDRMATHQLMRVWCVPHQGDIVIRAATNEMDNGAFYKTAHAFSVHLRQQQNLILEMQVQYPPADNSYMSQSLNLDMQVQCPRDTNRWMYFERILSFMLKHRRRLEQWIEGKRPVSAPSPTWWVMCASVQPMGELCNTTMTILQSHDMILCQQMAEIKSLIGHLVTAMDVEADGYPPDDLCYVRGQYWIQTQSVREHIYDQGSWARDLFNSLSAEDQSHMLHEVGQYTLQLICGWSDVQAKRDDRNNAGSIAPPVLPAQLVKLRTGTFISDVLDKYRAHIGLYWSAEDAYNQEPSTKALIDEHTLKTNFNDAWASIGNRFTFLRRFSGWMAVAFAITTSVESDFSVLKWENDNFRQSMTNLTLEGIFQAKQRGLLDSLVI</sequence>
<protein>
    <submittedName>
        <fullName evidence="1">Uncharacterized protein</fullName>
    </submittedName>
</protein>
<accession>A0ACC0WKH0</accession>
<name>A0ACC0WKH0_9STRA</name>
<evidence type="ECO:0000313" key="2">
    <source>
        <dbReference type="Proteomes" id="UP001163321"/>
    </source>
</evidence>
<comment type="caution">
    <text evidence="1">The sequence shown here is derived from an EMBL/GenBank/DDBJ whole genome shotgun (WGS) entry which is preliminary data.</text>
</comment>
<gene>
    <name evidence="1" type="ORF">PsorP6_011424</name>
</gene>
<reference evidence="1 2" key="1">
    <citation type="journal article" date="2022" name="bioRxiv">
        <title>The genome of the oomycete Peronosclerospora sorghi, a cosmopolitan pathogen of maize and sorghum, is inflated with dispersed pseudogenes.</title>
        <authorList>
            <person name="Fletcher K."/>
            <person name="Martin F."/>
            <person name="Isakeit T."/>
            <person name="Cavanaugh K."/>
            <person name="Magill C."/>
            <person name="Michelmore R."/>
        </authorList>
    </citation>
    <scope>NUCLEOTIDE SEQUENCE [LARGE SCALE GENOMIC DNA]</scope>
    <source>
        <strain evidence="1">P6</strain>
    </source>
</reference>
<dbReference type="Proteomes" id="UP001163321">
    <property type="component" value="Chromosome 12"/>
</dbReference>
<keyword evidence="2" id="KW-1185">Reference proteome</keyword>
<proteinExistence type="predicted"/>